<dbReference type="RefSeq" id="WP_014245334.1">
    <property type="nucleotide sequence ID" value="NC_016620.1"/>
</dbReference>
<dbReference type="HOGENOM" id="CLU_1025901_0_0_7"/>
<protein>
    <recommendedName>
        <fullName evidence="2">FHA domain-containing protein</fullName>
    </recommendedName>
</protein>
<reference evidence="4" key="1">
    <citation type="journal article" date="2013" name="ISME J.">
        <title>A small predatory core genome in the divergent marine Bacteriovorax marinus SJ and the terrestrial Bdellovibrio bacteriovorus.</title>
        <authorList>
            <person name="Crossman L.C."/>
            <person name="Chen H."/>
            <person name="Cerdeno-Tarraga A.M."/>
            <person name="Brooks K."/>
            <person name="Quail M.A."/>
            <person name="Pineiro S.A."/>
            <person name="Hobley L."/>
            <person name="Sockett R.E."/>
            <person name="Bentley S.D."/>
            <person name="Parkhill J."/>
            <person name="Williams H.N."/>
            <person name="Stine O.C."/>
        </authorList>
    </citation>
    <scope>NUCLEOTIDE SEQUENCE [LARGE SCALE GENOMIC DNA]</scope>
    <source>
        <strain evidence="4">ATCC BAA-682 / DSM 15412 / SJ</strain>
    </source>
</reference>
<dbReference type="InterPro" id="IPR000253">
    <property type="entry name" value="FHA_dom"/>
</dbReference>
<dbReference type="STRING" id="862908.BMS_2784"/>
<evidence type="ECO:0000313" key="4">
    <source>
        <dbReference type="Proteomes" id="UP000008963"/>
    </source>
</evidence>
<keyword evidence="4" id="KW-1185">Reference proteome</keyword>
<feature type="coiled-coil region" evidence="1">
    <location>
        <begin position="144"/>
        <end position="185"/>
    </location>
</feature>
<dbReference type="Gene3D" id="2.60.200.20">
    <property type="match status" value="1"/>
</dbReference>
<dbReference type="CDD" id="cd00060">
    <property type="entry name" value="FHA"/>
    <property type="match status" value="1"/>
</dbReference>
<evidence type="ECO:0000259" key="2">
    <source>
        <dbReference type="PROSITE" id="PS50006"/>
    </source>
</evidence>
<dbReference type="InterPro" id="IPR032030">
    <property type="entry name" value="YscD_cytoplasmic_dom"/>
</dbReference>
<dbReference type="KEGG" id="bmx:BMS_2784"/>
<dbReference type="PANTHER" id="PTHR23308">
    <property type="entry name" value="NUCLEAR INHIBITOR OF PROTEIN PHOSPHATASE-1"/>
    <property type="match status" value="1"/>
</dbReference>
<dbReference type="InterPro" id="IPR008984">
    <property type="entry name" value="SMAD_FHA_dom_sf"/>
</dbReference>
<dbReference type="eggNOG" id="COG1716">
    <property type="taxonomic scope" value="Bacteria"/>
</dbReference>
<dbReference type="SUPFAM" id="SSF49879">
    <property type="entry name" value="SMAD/FHA domain"/>
    <property type="match status" value="1"/>
</dbReference>
<evidence type="ECO:0000313" key="3">
    <source>
        <dbReference type="EMBL" id="CBW27560.1"/>
    </source>
</evidence>
<name>E1WY05_HALMS</name>
<keyword evidence="1" id="KW-0175">Coiled coil</keyword>
<gene>
    <name evidence="3" type="ordered locus">BMS_2784</name>
</gene>
<sequence length="271" mass="31839">MTYYLINIENSDFIKIKDKLILGRKSSCDIVLKDDLVSGRHCRFHVTERFLMLEDLDASNPVQVNNQEMDSKSRIRINVKDKLKIGSTEFYLSDKEPSDEVTYKSMVLEKVKIHETFDSDLDYEQHQSHWHEEVSKKKNEIVKIQKKLNKVTSSKDKMQNLKNQVAELETNIEKLQSRIGETKNYSQEELVEKISLFSEKIKYYTEKRDQLFAIQTLASEKEELKAKKKSLMEKLGELSEEDLDKQHHELSKIYNTEVDALSKLNEKLKKS</sequence>
<accession>E1WY05</accession>
<organism evidence="3 4">
    <name type="scientific">Halobacteriovorax marinus (strain ATCC BAA-682 / DSM 15412 / SJ)</name>
    <name type="common">Bacteriovorax marinus</name>
    <dbReference type="NCBI Taxonomy" id="862908"/>
    <lineage>
        <taxon>Bacteria</taxon>
        <taxon>Pseudomonadati</taxon>
        <taxon>Bdellovibrionota</taxon>
        <taxon>Bacteriovoracia</taxon>
        <taxon>Bacteriovoracales</taxon>
        <taxon>Halobacteriovoraceae</taxon>
        <taxon>Halobacteriovorax</taxon>
    </lineage>
</organism>
<dbReference type="AlphaFoldDB" id="E1WY05"/>
<feature type="coiled-coil region" evidence="1">
    <location>
        <begin position="214"/>
        <end position="241"/>
    </location>
</feature>
<dbReference type="Proteomes" id="UP000008963">
    <property type="component" value="Chromosome"/>
</dbReference>
<dbReference type="PATRIC" id="fig|862908.3.peg.2660"/>
<dbReference type="EMBL" id="FQ312005">
    <property type="protein sequence ID" value="CBW27560.1"/>
    <property type="molecule type" value="Genomic_DNA"/>
</dbReference>
<dbReference type="InterPro" id="IPR050923">
    <property type="entry name" value="Cell_Proc_Reg/RNA_Proc"/>
</dbReference>
<dbReference type="Pfam" id="PF16697">
    <property type="entry name" value="Yop-YscD_cpl"/>
    <property type="match status" value="1"/>
</dbReference>
<dbReference type="OrthoDB" id="151099at2"/>
<dbReference type="SMART" id="SM00240">
    <property type="entry name" value="FHA"/>
    <property type="match status" value="1"/>
</dbReference>
<proteinExistence type="predicted"/>
<evidence type="ECO:0000256" key="1">
    <source>
        <dbReference type="SAM" id="Coils"/>
    </source>
</evidence>
<dbReference type="PROSITE" id="PS50006">
    <property type="entry name" value="FHA_DOMAIN"/>
    <property type="match status" value="1"/>
</dbReference>
<feature type="domain" description="FHA" evidence="2">
    <location>
        <begin position="20"/>
        <end position="69"/>
    </location>
</feature>